<dbReference type="InterPro" id="IPR006566">
    <property type="entry name" value="FBD"/>
</dbReference>
<dbReference type="Proteomes" id="UP000694864">
    <property type="component" value="Chromosome 2"/>
</dbReference>
<name>A0ABM1QJ03_CAMSA</name>
<dbReference type="Gene3D" id="3.80.10.10">
    <property type="entry name" value="Ribonuclease Inhibitor"/>
    <property type="match status" value="1"/>
</dbReference>
<dbReference type="Pfam" id="PF00646">
    <property type="entry name" value="F-box"/>
    <property type="match status" value="1"/>
</dbReference>
<evidence type="ECO:0000313" key="2">
    <source>
        <dbReference type="Proteomes" id="UP000694864"/>
    </source>
</evidence>
<dbReference type="CDD" id="cd22160">
    <property type="entry name" value="F-box_AtFBL13-like"/>
    <property type="match status" value="1"/>
</dbReference>
<protein>
    <submittedName>
        <fullName evidence="3">Probable FBD-associated F-box protein At1g32375</fullName>
    </submittedName>
</protein>
<evidence type="ECO:0000259" key="1">
    <source>
        <dbReference type="SMART" id="SM00579"/>
    </source>
</evidence>
<dbReference type="SMART" id="SM00579">
    <property type="entry name" value="FBD"/>
    <property type="match status" value="1"/>
</dbReference>
<sequence>MDRISGLPDEVLVGILSQQPTARDVVATMVLSKRWRFLWRMVPKLVYDGSYQSNEFGKFSIFVLRSLVLHEAPVIKMLRFKLDQKSCNAIDIGVWFRIIARHVVRKLVIEIVTSSSKNTPVTLPRSLYTCCKMLVILKLSNTVLLDDAFSFIFFPSLKKLSLESIKYPPDGDEFVKKLLLSCPVLEDLYVEQCPDDNVTVFTVRVPSLKFASLYKSQDRVKDDKDGMHILLVVSSEVLASPNLRALKLCSYHNEDYPRPCWSEPSSIPKCLVSSLETLKWVNYEGYKDEKQVAAFILTNANRLKTAIFSSDDSNDHEKSEMLKELLSSSSPMCSRTCQLRFV</sequence>
<dbReference type="GeneID" id="104755607"/>
<feature type="domain" description="FBD" evidence="1">
    <location>
        <begin position="269"/>
        <end position="342"/>
    </location>
</feature>
<dbReference type="RefSeq" id="XP_019086741.1">
    <property type="nucleotide sequence ID" value="XM_019231196.1"/>
</dbReference>
<reference evidence="2" key="1">
    <citation type="journal article" date="2014" name="Nat. Commun.">
        <title>The emerging biofuel crop Camelina sativa retains a highly undifferentiated hexaploid genome structure.</title>
        <authorList>
            <person name="Kagale S."/>
            <person name="Koh C."/>
            <person name="Nixon J."/>
            <person name="Bollina V."/>
            <person name="Clarke W.E."/>
            <person name="Tuteja R."/>
            <person name="Spillane C."/>
            <person name="Robinson S.J."/>
            <person name="Links M.G."/>
            <person name="Clarke C."/>
            <person name="Higgins E.E."/>
            <person name="Huebert T."/>
            <person name="Sharpe A.G."/>
            <person name="Parkin I.A."/>
        </authorList>
    </citation>
    <scope>NUCLEOTIDE SEQUENCE [LARGE SCALE GENOMIC DNA]</scope>
    <source>
        <strain evidence="2">cv. DH55</strain>
    </source>
</reference>
<dbReference type="InterPro" id="IPR032675">
    <property type="entry name" value="LRR_dom_sf"/>
</dbReference>
<dbReference type="Pfam" id="PF24758">
    <property type="entry name" value="LRR_At5g56370"/>
    <property type="match status" value="1"/>
</dbReference>
<accession>A0ABM1QJ03</accession>
<dbReference type="InterPro" id="IPR001810">
    <property type="entry name" value="F-box_dom"/>
</dbReference>
<dbReference type="PANTHER" id="PTHR31900">
    <property type="entry name" value="F-BOX/RNI SUPERFAMILY PROTEIN-RELATED"/>
    <property type="match status" value="1"/>
</dbReference>
<reference evidence="3" key="2">
    <citation type="submission" date="2025-08" db="UniProtKB">
        <authorList>
            <consortium name="RefSeq"/>
        </authorList>
    </citation>
    <scope>IDENTIFICATION</scope>
    <source>
        <tissue evidence="3">Leaf</tissue>
    </source>
</reference>
<dbReference type="SUPFAM" id="SSF52047">
    <property type="entry name" value="RNI-like"/>
    <property type="match status" value="1"/>
</dbReference>
<dbReference type="InterPro" id="IPR053781">
    <property type="entry name" value="F-box_AtFBL13-like"/>
</dbReference>
<keyword evidence="2" id="KW-1185">Reference proteome</keyword>
<proteinExistence type="predicted"/>
<gene>
    <name evidence="3" type="primary">LOC104755607</name>
</gene>
<dbReference type="Pfam" id="PF08387">
    <property type="entry name" value="FBD"/>
    <property type="match status" value="1"/>
</dbReference>
<dbReference type="InterPro" id="IPR050232">
    <property type="entry name" value="FBL13/AtMIF1-like"/>
</dbReference>
<dbReference type="InterPro" id="IPR036047">
    <property type="entry name" value="F-box-like_dom_sf"/>
</dbReference>
<dbReference type="PANTHER" id="PTHR31900:SF34">
    <property type="entry name" value="EMB|CAB62440.1-RELATED"/>
    <property type="match status" value="1"/>
</dbReference>
<organism evidence="2 3">
    <name type="scientific">Camelina sativa</name>
    <name type="common">False flax</name>
    <name type="synonym">Myagrum sativum</name>
    <dbReference type="NCBI Taxonomy" id="90675"/>
    <lineage>
        <taxon>Eukaryota</taxon>
        <taxon>Viridiplantae</taxon>
        <taxon>Streptophyta</taxon>
        <taxon>Embryophyta</taxon>
        <taxon>Tracheophyta</taxon>
        <taxon>Spermatophyta</taxon>
        <taxon>Magnoliopsida</taxon>
        <taxon>eudicotyledons</taxon>
        <taxon>Gunneridae</taxon>
        <taxon>Pentapetalae</taxon>
        <taxon>rosids</taxon>
        <taxon>malvids</taxon>
        <taxon>Brassicales</taxon>
        <taxon>Brassicaceae</taxon>
        <taxon>Camelineae</taxon>
        <taxon>Camelina</taxon>
    </lineage>
</organism>
<evidence type="ECO:0000313" key="3">
    <source>
        <dbReference type="RefSeq" id="XP_019086741.1"/>
    </source>
</evidence>
<dbReference type="InterPro" id="IPR055411">
    <property type="entry name" value="LRR_FXL15/At3g58940/PEG3-like"/>
</dbReference>
<dbReference type="SUPFAM" id="SSF81383">
    <property type="entry name" value="F-box domain"/>
    <property type="match status" value="1"/>
</dbReference>